<evidence type="ECO:0008006" key="3">
    <source>
        <dbReference type="Google" id="ProtNLM"/>
    </source>
</evidence>
<protein>
    <recommendedName>
        <fullName evidence="3">Transposase</fullName>
    </recommendedName>
</protein>
<dbReference type="AlphaFoldDB" id="A0AAW2TK92"/>
<evidence type="ECO:0000256" key="1">
    <source>
        <dbReference type="SAM" id="MobiDB-lite"/>
    </source>
</evidence>
<comment type="caution">
    <text evidence="2">The sequence shown here is derived from an EMBL/GenBank/DDBJ whole genome shotgun (WGS) entry which is preliminary data.</text>
</comment>
<evidence type="ECO:0000313" key="2">
    <source>
        <dbReference type="EMBL" id="KAL0405385.1"/>
    </source>
</evidence>
<feature type="region of interest" description="Disordered" evidence="1">
    <location>
        <begin position="227"/>
        <end position="261"/>
    </location>
</feature>
<name>A0AAW2TK92_9LAMI</name>
<accession>A0AAW2TK92</accession>
<feature type="region of interest" description="Disordered" evidence="1">
    <location>
        <begin position="65"/>
        <end position="88"/>
    </location>
</feature>
<reference evidence="2" key="1">
    <citation type="submission" date="2020-06" db="EMBL/GenBank/DDBJ databases">
        <authorList>
            <person name="Li T."/>
            <person name="Hu X."/>
            <person name="Zhang T."/>
            <person name="Song X."/>
            <person name="Zhang H."/>
            <person name="Dai N."/>
            <person name="Sheng W."/>
            <person name="Hou X."/>
            <person name="Wei L."/>
        </authorList>
    </citation>
    <scope>NUCLEOTIDE SEQUENCE</scope>
    <source>
        <strain evidence="2">KEN1</strain>
        <tissue evidence="2">Leaf</tissue>
    </source>
</reference>
<reference evidence="2" key="2">
    <citation type="journal article" date="2024" name="Plant">
        <title>Genomic evolution and insights into agronomic trait innovations of Sesamum species.</title>
        <authorList>
            <person name="Miao H."/>
            <person name="Wang L."/>
            <person name="Qu L."/>
            <person name="Liu H."/>
            <person name="Sun Y."/>
            <person name="Le M."/>
            <person name="Wang Q."/>
            <person name="Wei S."/>
            <person name="Zheng Y."/>
            <person name="Lin W."/>
            <person name="Duan Y."/>
            <person name="Cao H."/>
            <person name="Xiong S."/>
            <person name="Wang X."/>
            <person name="Wei L."/>
            <person name="Li C."/>
            <person name="Ma Q."/>
            <person name="Ju M."/>
            <person name="Zhao R."/>
            <person name="Li G."/>
            <person name="Mu C."/>
            <person name="Tian Q."/>
            <person name="Mei H."/>
            <person name="Zhang T."/>
            <person name="Gao T."/>
            <person name="Zhang H."/>
        </authorList>
    </citation>
    <scope>NUCLEOTIDE SEQUENCE</scope>
    <source>
        <strain evidence="2">KEN1</strain>
    </source>
</reference>
<gene>
    <name evidence="2" type="ORF">Slati_3852400</name>
</gene>
<organism evidence="2">
    <name type="scientific">Sesamum latifolium</name>
    <dbReference type="NCBI Taxonomy" id="2727402"/>
    <lineage>
        <taxon>Eukaryota</taxon>
        <taxon>Viridiplantae</taxon>
        <taxon>Streptophyta</taxon>
        <taxon>Embryophyta</taxon>
        <taxon>Tracheophyta</taxon>
        <taxon>Spermatophyta</taxon>
        <taxon>Magnoliopsida</taxon>
        <taxon>eudicotyledons</taxon>
        <taxon>Gunneridae</taxon>
        <taxon>Pentapetalae</taxon>
        <taxon>asterids</taxon>
        <taxon>lamiids</taxon>
        <taxon>Lamiales</taxon>
        <taxon>Pedaliaceae</taxon>
        <taxon>Sesamum</taxon>
    </lineage>
</organism>
<sequence length="261" mass="29285">MKITYWWDCDDESMFRIFHMFARKYIRKTFSVARSSLVRPLWLANEIWLQLQAYWASEGFQQQSSKNKANRAANPTASSTVYRGGSSSVGMHKRKLEAELGGPPKQMEVFERCYKKEDGGWSGPRAAEVAEMFQKILEDHQHQPMADDGHTTTESEASVATTEQQMWLAAVGGKNKGRVFGLDSEAHFFSRIYTSPSPPPNPVTEDRIGRLEEMMADMMVMIREMRASSSVVGPSQPTASSTAPTQPTIDPQPPNDDEIGV</sequence>
<dbReference type="InterPro" id="IPR004252">
    <property type="entry name" value="Probable_transposase_24"/>
</dbReference>
<feature type="compositionally biased region" description="Low complexity" evidence="1">
    <location>
        <begin position="234"/>
        <end position="248"/>
    </location>
</feature>
<proteinExistence type="predicted"/>
<dbReference type="Pfam" id="PF03004">
    <property type="entry name" value="Transposase_24"/>
    <property type="match status" value="1"/>
</dbReference>
<dbReference type="EMBL" id="JACGWN010000014">
    <property type="protein sequence ID" value="KAL0405385.1"/>
    <property type="molecule type" value="Genomic_DNA"/>
</dbReference>